<dbReference type="EMBL" id="GEVM01024071">
    <property type="protein sequence ID" value="JAU81867.1"/>
    <property type="molecule type" value="Transcribed_RNA"/>
</dbReference>
<feature type="compositionally biased region" description="Polar residues" evidence="1">
    <location>
        <begin position="1"/>
        <end position="13"/>
    </location>
</feature>
<accession>A0A1J3INE0</accession>
<dbReference type="AlphaFoldDB" id="A0A1J3INE0"/>
<proteinExistence type="predicted"/>
<sequence>MLQENHVSFATPSSKRKEVGDALDLQSTSMKLCIKLEKTIEEGAKNYKLLEEETKKNKPTDIKTTEVRE</sequence>
<organism evidence="2">
    <name type="scientific">Noccaea caerulescens</name>
    <name type="common">Alpine penny-cress</name>
    <name type="synonym">Thlaspi caerulescens</name>
    <dbReference type="NCBI Taxonomy" id="107243"/>
    <lineage>
        <taxon>Eukaryota</taxon>
        <taxon>Viridiplantae</taxon>
        <taxon>Streptophyta</taxon>
        <taxon>Embryophyta</taxon>
        <taxon>Tracheophyta</taxon>
        <taxon>Spermatophyta</taxon>
        <taxon>Magnoliopsida</taxon>
        <taxon>eudicotyledons</taxon>
        <taxon>Gunneridae</taxon>
        <taxon>Pentapetalae</taxon>
        <taxon>rosids</taxon>
        <taxon>malvids</taxon>
        <taxon>Brassicales</taxon>
        <taxon>Brassicaceae</taxon>
        <taxon>Coluteocarpeae</taxon>
        <taxon>Noccaea</taxon>
    </lineage>
</organism>
<gene>
    <name evidence="2" type="ORF">MP_TR22244_c1_g1_i1_g.63054</name>
</gene>
<protein>
    <submittedName>
        <fullName evidence="2">Uncharacterized protein</fullName>
    </submittedName>
</protein>
<evidence type="ECO:0000256" key="1">
    <source>
        <dbReference type="SAM" id="MobiDB-lite"/>
    </source>
</evidence>
<evidence type="ECO:0000313" key="2">
    <source>
        <dbReference type="EMBL" id="JAU81867.1"/>
    </source>
</evidence>
<feature type="region of interest" description="Disordered" evidence="1">
    <location>
        <begin position="1"/>
        <end position="22"/>
    </location>
</feature>
<reference evidence="2" key="1">
    <citation type="submission" date="2016-07" db="EMBL/GenBank/DDBJ databases">
        <title>De novo transcriptome assembly of four accessions of the metal hyperaccumulator plant Noccaea caerulescens.</title>
        <authorList>
            <person name="Blande D."/>
            <person name="Halimaa P."/>
            <person name="Tervahauta A.I."/>
            <person name="Aarts M.G."/>
            <person name="Karenlampi S.O."/>
        </authorList>
    </citation>
    <scope>NUCLEOTIDE SEQUENCE</scope>
</reference>
<name>A0A1J3INE0_NOCCA</name>